<protein>
    <submittedName>
        <fullName evidence="2">Transposase</fullName>
    </submittedName>
</protein>
<comment type="caution">
    <text evidence="2">The sequence shown here is derived from an EMBL/GenBank/DDBJ whole genome shotgun (WGS) entry which is preliminary data.</text>
</comment>
<sequence>MKIFILFSIIVVPILMFFFQTRWNLLHKLFCLLSIIATMIFGYITAITIYDIIIDQTVFMTNVHAVFLNPIFLLAGAYIGLFITYHFIYLLFA</sequence>
<organism evidence="2 3">
    <name type="scientific">Cytobacillus horneckiae</name>
    <dbReference type="NCBI Taxonomy" id="549687"/>
    <lineage>
        <taxon>Bacteria</taxon>
        <taxon>Bacillati</taxon>
        <taxon>Bacillota</taxon>
        <taxon>Bacilli</taxon>
        <taxon>Bacillales</taxon>
        <taxon>Bacillaceae</taxon>
        <taxon>Cytobacillus</taxon>
    </lineage>
</organism>
<proteinExistence type="predicted"/>
<feature type="transmembrane region" description="Helical" evidence="1">
    <location>
        <begin position="6"/>
        <end position="23"/>
    </location>
</feature>
<feature type="transmembrane region" description="Helical" evidence="1">
    <location>
        <begin position="70"/>
        <end position="92"/>
    </location>
</feature>
<dbReference type="Proteomes" id="UP000233343">
    <property type="component" value="Unassembled WGS sequence"/>
</dbReference>
<feature type="transmembrane region" description="Helical" evidence="1">
    <location>
        <begin position="30"/>
        <end position="50"/>
    </location>
</feature>
<keyword evidence="1" id="KW-1133">Transmembrane helix</keyword>
<reference evidence="2 3" key="1">
    <citation type="journal article" date="2010" name="Int. J. Syst. Evol. Microbiol.">
        <title>Bacillus horneckiae sp. nov., isolated from a spacecraft-assembly clean room.</title>
        <authorList>
            <person name="Vaishampayan P."/>
            <person name="Probst A."/>
            <person name="Krishnamurthi S."/>
            <person name="Ghosh S."/>
            <person name="Osman S."/>
            <person name="McDowall A."/>
            <person name="Ruckmani A."/>
            <person name="Mayilraj S."/>
            <person name="Venkateswaran K."/>
        </authorList>
    </citation>
    <scope>NUCLEOTIDE SEQUENCE [LARGE SCALE GENOMIC DNA]</scope>
    <source>
        <strain evidence="3">1PO1SC</strain>
    </source>
</reference>
<gene>
    <name evidence="2" type="ORF">CWS20_16785</name>
</gene>
<dbReference type="EMBL" id="PISD01000036">
    <property type="protein sequence ID" value="PKG27752.1"/>
    <property type="molecule type" value="Genomic_DNA"/>
</dbReference>
<evidence type="ECO:0000313" key="3">
    <source>
        <dbReference type="Proteomes" id="UP000233343"/>
    </source>
</evidence>
<evidence type="ECO:0000313" key="2">
    <source>
        <dbReference type="EMBL" id="PKG27752.1"/>
    </source>
</evidence>
<name>A0A2N0ZE08_9BACI</name>
<keyword evidence="1" id="KW-0812">Transmembrane</keyword>
<dbReference type="AlphaFoldDB" id="A0A2N0ZE08"/>
<evidence type="ECO:0000256" key="1">
    <source>
        <dbReference type="SAM" id="Phobius"/>
    </source>
</evidence>
<accession>A0A2N0ZE08</accession>
<keyword evidence="1" id="KW-0472">Membrane</keyword>
<keyword evidence="3" id="KW-1185">Reference proteome</keyword>